<proteinExistence type="predicted"/>
<gene>
    <name evidence="1" type="ORF">E5331_09270</name>
</gene>
<accession>A0AC61RG28</accession>
<evidence type="ECO:0000313" key="2">
    <source>
        <dbReference type="Proteomes" id="UP000306319"/>
    </source>
</evidence>
<dbReference type="Proteomes" id="UP000306319">
    <property type="component" value="Unassembled WGS sequence"/>
</dbReference>
<keyword evidence="2" id="KW-1185">Reference proteome</keyword>
<sequence>MLQNLTEEQIVQLAPDAASVKAGKGLAVKSKWPLLHFSQRAVWGHCQGSGKNPYQTVVDMNEIAFRCSCPSRKFPCKHGLGLLLLYAAHPELFSSEEEPDWVSEWLSKREAKAEKKEQKAKSDKPVDEEAQARRAASRHKKVLDGIDDLQIWIKDLLRNGLLNVPERAYSLFDNIARRMVDAQATGLVNRLRAIQEIDFYKESWKYILTDRLSKLYLLSESYRHIDAQPEDWKWEIRTQIGYPQSKEEVLAGEGVRDEWMVVHRRVSDQNGVRMSAYWLYGKESRRFAVYLDFTAPGKLPDFNLLPGSTYSAEICYYKGVAQIRGLLRDYSPSDNRFIPEFCHDLDEATSLYRKTMRENPFVEEIPMLVDNLRIASKGKDLYLLDAAGKAVVAEVDDAIKTDILAITGGKPFSVFILAGNVVWQLKSIWSESEFYSWKDEIN</sequence>
<protein>
    <submittedName>
        <fullName evidence="1">SWIM zinc finger family protein</fullName>
    </submittedName>
</protein>
<name>A0AC61RG28_9BACT</name>
<comment type="caution">
    <text evidence="1">The sequence shown here is derived from an EMBL/GenBank/DDBJ whole genome shotgun (WGS) entry which is preliminary data.</text>
</comment>
<organism evidence="1 2">
    <name type="scientific">Lepagella muris</name>
    <dbReference type="NCBI Taxonomy" id="3032870"/>
    <lineage>
        <taxon>Bacteria</taxon>
        <taxon>Pseudomonadati</taxon>
        <taxon>Bacteroidota</taxon>
        <taxon>Bacteroidia</taxon>
        <taxon>Bacteroidales</taxon>
        <taxon>Muribaculaceae</taxon>
        <taxon>Lepagella</taxon>
    </lineage>
</organism>
<evidence type="ECO:0000313" key="1">
    <source>
        <dbReference type="EMBL" id="TGY78753.1"/>
    </source>
</evidence>
<reference evidence="1" key="1">
    <citation type="submission" date="2019-04" db="EMBL/GenBank/DDBJ databases">
        <title>Microbes associate with the intestines of laboratory mice.</title>
        <authorList>
            <person name="Navarre W."/>
            <person name="Wong E."/>
            <person name="Huang K."/>
            <person name="Tropini C."/>
            <person name="Ng K."/>
            <person name="Yu B."/>
        </authorList>
    </citation>
    <scope>NUCLEOTIDE SEQUENCE</scope>
    <source>
        <strain evidence="1">NM04_E33</strain>
    </source>
</reference>
<dbReference type="EMBL" id="SRYB01000011">
    <property type="protein sequence ID" value="TGY78753.1"/>
    <property type="molecule type" value="Genomic_DNA"/>
</dbReference>